<protein>
    <submittedName>
        <fullName evidence="1">Uncharacterized protein</fullName>
    </submittedName>
</protein>
<keyword evidence="2" id="KW-1185">Reference proteome</keyword>
<dbReference type="Pfam" id="PF20525">
    <property type="entry name" value="DUF6740"/>
    <property type="match status" value="1"/>
</dbReference>
<dbReference type="Proteomes" id="UP000591131">
    <property type="component" value="Unassembled WGS sequence"/>
</dbReference>
<gene>
    <name evidence="1" type="ORF">FOL47_005998</name>
</gene>
<organism evidence="1 2">
    <name type="scientific">Perkinsus chesapeaki</name>
    <name type="common">Clam parasite</name>
    <name type="synonym">Perkinsus andrewsi</name>
    <dbReference type="NCBI Taxonomy" id="330153"/>
    <lineage>
        <taxon>Eukaryota</taxon>
        <taxon>Sar</taxon>
        <taxon>Alveolata</taxon>
        <taxon>Perkinsozoa</taxon>
        <taxon>Perkinsea</taxon>
        <taxon>Perkinsida</taxon>
        <taxon>Perkinsidae</taxon>
        <taxon>Perkinsus</taxon>
    </lineage>
</organism>
<evidence type="ECO:0000313" key="1">
    <source>
        <dbReference type="EMBL" id="KAF4646557.1"/>
    </source>
</evidence>
<dbReference type="AlphaFoldDB" id="A0A7J6KHF6"/>
<sequence>VVNFEFPKSCKNEQGKQVEKYCLYVKVDASLDISVTVEAGMTFVDVNNPDITAHLKLSVSLKKGDDGAVLDLNFEAGGCAVVFQLGEGFSLSINVCITGKASGENLLQPDKRTFSGSVELKISFNVNIPVVGNIIHWAITASLSVTAKPHNDITAYGSLGTD</sequence>
<feature type="non-terminal residue" evidence="1">
    <location>
        <position position="162"/>
    </location>
</feature>
<evidence type="ECO:0000313" key="2">
    <source>
        <dbReference type="Proteomes" id="UP000591131"/>
    </source>
</evidence>
<name>A0A7J6KHF6_PERCH</name>
<reference evidence="1 2" key="1">
    <citation type="submission" date="2020-04" db="EMBL/GenBank/DDBJ databases">
        <title>Perkinsus chesapeaki whole genome sequence.</title>
        <authorList>
            <person name="Bogema D.R."/>
        </authorList>
    </citation>
    <scope>NUCLEOTIDE SEQUENCE [LARGE SCALE GENOMIC DNA]</scope>
    <source>
        <strain evidence="1">ATCC PRA-425</strain>
    </source>
</reference>
<feature type="non-terminal residue" evidence="1">
    <location>
        <position position="1"/>
    </location>
</feature>
<dbReference type="InterPro" id="IPR046628">
    <property type="entry name" value="DUF6740"/>
</dbReference>
<dbReference type="EMBL" id="JAAPAO010003315">
    <property type="protein sequence ID" value="KAF4646557.1"/>
    <property type="molecule type" value="Genomic_DNA"/>
</dbReference>
<proteinExistence type="predicted"/>
<comment type="caution">
    <text evidence="1">The sequence shown here is derived from an EMBL/GenBank/DDBJ whole genome shotgun (WGS) entry which is preliminary data.</text>
</comment>
<accession>A0A7J6KHF6</accession>